<comment type="caution">
    <text evidence="1">The sequence shown here is derived from an EMBL/GenBank/DDBJ whole genome shotgun (WGS) entry which is preliminary data.</text>
</comment>
<gene>
    <name evidence="1" type="ORF">RchiOBHm_Chr4g0390251</name>
</gene>
<dbReference type="Gramene" id="PRQ36331">
    <property type="protein sequence ID" value="PRQ36331"/>
    <property type="gene ID" value="RchiOBHm_Chr4g0390251"/>
</dbReference>
<proteinExistence type="predicted"/>
<evidence type="ECO:0000313" key="1">
    <source>
        <dbReference type="EMBL" id="PRQ36331.1"/>
    </source>
</evidence>
<dbReference type="EMBL" id="PDCK01000042">
    <property type="protein sequence ID" value="PRQ36331.1"/>
    <property type="molecule type" value="Genomic_DNA"/>
</dbReference>
<keyword evidence="2" id="KW-1185">Reference proteome</keyword>
<evidence type="ECO:0000313" key="2">
    <source>
        <dbReference type="Proteomes" id="UP000238479"/>
    </source>
</evidence>
<reference evidence="1 2" key="1">
    <citation type="journal article" date="2018" name="Nat. Genet.">
        <title>The Rosa genome provides new insights in the design of modern roses.</title>
        <authorList>
            <person name="Bendahmane M."/>
        </authorList>
    </citation>
    <scope>NUCLEOTIDE SEQUENCE [LARGE SCALE GENOMIC DNA]</scope>
    <source>
        <strain evidence="2">cv. Old Blush</strain>
    </source>
</reference>
<dbReference type="InterPro" id="IPR004158">
    <property type="entry name" value="DUF247_pln"/>
</dbReference>
<dbReference type="Pfam" id="PF03140">
    <property type="entry name" value="DUF247"/>
    <property type="match status" value="1"/>
</dbReference>
<sequence>MAMHHTSIGMEFHDCTKCKKLCKKCIFIVPKVLRRQNSEAYTPDIVSIGPFHRRGKGSKGVRECEECKECKLCEKRQESQGRQ</sequence>
<dbReference type="AlphaFoldDB" id="A0A2P6QQ83"/>
<accession>A0A2P6QQ83</accession>
<organism evidence="1 2">
    <name type="scientific">Rosa chinensis</name>
    <name type="common">China rose</name>
    <dbReference type="NCBI Taxonomy" id="74649"/>
    <lineage>
        <taxon>Eukaryota</taxon>
        <taxon>Viridiplantae</taxon>
        <taxon>Streptophyta</taxon>
        <taxon>Embryophyta</taxon>
        <taxon>Tracheophyta</taxon>
        <taxon>Spermatophyta</taxon>
        <taxon>Magnoliopsida</taxon>
        <taxon>eudicotyledons</taxon>
        <taxon>Gunneridae</taxon>
        <taxon>Pentapetalae</taxon>
        <taxon>rosids</taxon>
        <taxon>fabids</taxon>
        <taxon>Rosales</taxon>
        <taxon>Rosaceae</taxon>
        <taxon>Rosoideae</taxon>
        <taxon>Rosoideae incertae sedis</taxon>
        <taxon>Rosa</taxon>
    </lineage>
</organism>
<protein>
    <submittedName>
        <fullName evidence="1">Uncharacterized protein</fullName>
    </submittedName>
</protein>
<dbReference type="Proteomes" id="UP000238479">
    <property type="component" value="Chromosome 4"/>
</dbReference>
<name>A0A2P6QQ83_ROSCH</name>